<evidence type="ECO:0000313" key="1">
    <source>
        <dbReference type="EMBL" id="CAI2198661.1"/>
    </source>
</evidence>
<keyword evidence="2" id="KW-1185">Reference proteome</keyword>
<feature type="non-terminal residue" evidence="1">
    <location>
        <position position="1"/>
    </location>
</feature>
<protein>
    <submittedName>
        <fullName evidence="1">16176_t:CDS:1</fullName>
    </submittedName>
</protein>
<accession>A0A9W4TAF8</accession>
<name>A0A9W4TAF8_9GLOM</name>
<dbReference type="AlphaFoldDB" id="A0A9W4TAF8"/>
<dbReference type="EMBL" id="CAMKVN010019198">
    <property type="protein sequence ID" value="CAI2198661.1"/>
    <property type="molecule type" value="Genomic_DNA"/>
</dbReference>
<gene>
    <name evidence="1" type="ORF">FWILDA_LOCUS18684</name>
</gene>
<comment type="caution">
    <text evidence="1">The sequence shown here is derived from an EMBL/GenBank/DDBJ whole genome shotgun (WGS) entry which is preliminary data.</text>
</comment>
<evidence type="ECO:0000313" key="2">
    <source>
        <dbReference type="Proteomes" id="UP001153678"/>
    </source>
</evidence>
<reference evidence="1" key="1">
    <citation type="submission" date="2022-08" db="EMBL/GenBank/DDBJ databases">
        <authorList>
            <person name="Kallberg Y."/>
            <person name="Tangrot J."/>
            <person name="Rosling A."/>
        </authorList>
    </citation>
    <scope>NUCLEOTIDE SEQUENCE</scope>
    <source>
        <strain evidence="1">Wild A</strain>
    </source>
</reference>
<feature type="non-terminal residue" evidence="1">
    <location>
        <position position="51"/>
    </location>
</feature>
<dbReference type="Proteomes" id="UP001153678">
    <property type="component" value="Unassembled WGS sequence"/>
</dbReference>
<proteinExistence type="predicted"/>
<sequence>GMTTLSSKLASITLLINHFEMHLNTQGKVINPELALQNFRYAGEILCDIWN</sequence>
<organism evidence="1 2">
    <name type="scientific">Funneliformis geosporum</name>
    <dbReference type="NCBI Taxonomy" id="1117311"/>
    <lineage>
        <taxon>Eukaryota</taxon>
        <taxon>Fungi</taxon>
        <taxon>Fungi incertae sedis</taxon>
        <taxon>Mucoromycota</taxon>
        <taxon>Glomeromycotina</taxon>
        <taxon>Glomeromycetes</taxon>
        <taxon>Glomerales</taxon>
        <taxon>Glomeraceae</taxon>
        <taxon>Funneliformis</taxon>
    </lineage>
</organism>